<evidence type="ECO:0000259" key="8">
    <source>
        <dbReference type="Pfam" id="PF00924"/>
    </source>
</evidence>
<feature type="transmembrane region" description="Helical" evidence="7">
    <location>
        <begin position="19"/>
        <end position="36"/>
    </location>
</feature>
<feature type="transmembrane region" description="Helical" evidence="7">
    <location>
        <begin position="164"/>
        <end position="190"/>
    </location>
</feature>
<evidence type="ECO:0000313" key="11">
    <source>
        <dbReference type="Proteomes" id="UP000613255"/>
    </source>
</evidence>
<dbReference type="Pfam" id="PF00924">
    <property type="entry name" value="MS_channel_2nd"/>
    <property type="match status" value="1"/>
</dbReference>
<feature type="domain" description="Mechanosensitive ion channel MscS C-terminal" evidence="9">
    <location>
        <begin position="319"/>
        <end position="389"/>
    </location>
</feature>
<protein>
    <submittedName>
        <fullName evidence="10">Mechanosensitive ion channel</fullName>
    </submittedName>
</protein>
<evidence type="ECO:0000256" key="4">
    <source>
        <dbReference type="ARBA" id="ARBA00022692"/>
    </source>
</evidence>
<dbReference type="Proteomes" id="UP000613255">
    <property type="component" value="Unassembled WGS sequence"/>
</dbReference>
<dbReference type="Pfam" id="PF21082">
    <property type="entry name" value="MS_channel_3rd"/>
    <property type="match status" value="1"/>
</dbReference>
<evidence type="ECO:0000313" key="10">
    <source>
        <dbReference type="EMBL" id="MBI6628778.1"/>
    </source>
</evidence>
<dbReference type="PANTHER" id="PTHR30414">
    <property type="entry name" value="MINICONDUCTANCE MECHANOSENSITIVE CHANNEL YBDG"/>
    <property type="match status" value="1"/>
</dbReference>
<gene>
    <name evidence="10" type="ORF">JAO82_02680</name>
</gene>
<dbReference type="EMBL" id="JAEIJD010000001">
    <property type="protein sequence ID" value="MBI6628778.1"/>
    <property type="molecule type" value="Genomic_DNA"/>
</dbReference>
<feature type="transmembrane region" description="Helical" evidence="7">
    <location>
        <begin position="142"/>
        <end position="158"/>
    </location>
</feature>
<dbReference type="InterPro" id="IPR030192">
    <property type="entry name" value="YbdG"/>
</dbReference>
<dbReference type="InterPro" id="IPR010920">
    <property type="entry name" value="LSM_dom_sf"/>
</dbReference>
<accession>A0A934HRB5</accession>
<evidence type="ECO:0000256" key="2">
    <source>
        <dbReference type="ARBA" id="ARBA00008017"/>
    </source>
</evidence>
<dbReference type="GO" id="GO:0008381">
    <property type="term" value="F:mechanosensitive monoatomic ion channel activity"/>
    <property type="evidence" value="ECO:0007669"/>
    <property type="project" value="InterPro"/>
</dbReference>
<feature type="transmembrane region" description="Helical" evidence="7">
    <location>
        <begin position="68"/>
        <end position="85"/>
    </location>
</feature>
<evidence type="ECO:0000259" key="9">
    <source>
        <dbReference type="Pfam" id="PF21082"/>
    </source>
</evidence>
<evidence type="ECO:0000256" key="5">
    <source>
        <dbReference type="ARBA" id="ARBA00022989"/>
    </source>
</evidence>
<comment type="caution">
    <text evidence="10">The sequence shown here is derived from an EMBL/GenBank/DDBJ whole genome shotgun (WGS) entry which is preliminary data.</text>
</comment>
<keyword evidence="3" id="KW-1003">Cell membrane</keyword>
<dbReference type="SUPFAM" id="SSF82689">
    <property type="entry name" value="Mechanosensitive channel protein MscS (YggB), C-terminal domain"/>
    <property type="match status" value="1"/>
</dbReference>
<dbReference type="GO" id="GO:0071470">
    <property type="term" value="P:cellular response to osmotic stress"/>
    <property type="evidence" value="ECO:0007669"/>
    <property type="project" value="InterPro"/>
</dbReference>
<evidence type="ECO:0000256" key="6">
    <source>
        <dbReference type="ARBA" id="ARBA00023136"/>
    </source>
</evidence>
<evidence type="ECO:0000256" key="1">
    <source>
        <dbReference type="ARBA" id="ARBA00004651"/>
    </source>
</evidence>
<dbReference type="GO" id="GO:0005886">
    <property type="term" value="C:plasma membrane"/>
    <property type="evidence" value="ECO:0007669"/>
    <property type="project" value="UniProtKB-SubCell"/>
</dbReference>
<dbReference type="InterPro" id="IPR023408">
    <property type="entry name" value="MscS_beta-dom_sf"/>
</dbReference>
<dbReference type="InterPro" id="IPR006685">
    <property type="entry name" value="MscS_channel_2nd"/>
</dbReference>
<proteinExistence type="inferred from homology"/>
<keyword evidence="6 7" id="KW-0472">Membrane</keyword>
<dbReference type="PANTHER" id="PTHR30414:SF0">
    <property type="entry name" value="MINICONDUCTANCE MECHANOSENSITIVE CHANNEL YBDG"/>
    <property type="match status" value="1"/>
</dbReference>
<dbReference type="InterPro" id="IPR011066">
    <property type="entry name" value="MscS_channel_C_sf"/>
</dbReference>
<dbReference type="InterPro" id="IPR049278">
    <property type="entry name" value="MS_channel_C"/>
</dbReference>
<evidence type="ECO:0000256" key="3">
    <source>
        <dbReference type="ARBA" id="ARBA00022475"/>
    </source>
</evidence>
<reference evidence="10" key="1">
    <citation type="submission" date="2020-12" db="EMBL/GenBank/DDBJ databases">
        <title>Pontibaca salina gen. nov., sp. nov., isolated from marine sediment.</title>
        <authorList>
            <person name="Bo J."/>
            <person name="Wang S."/>
            <person name="Song X."/>
            <person name="Du Z."/>
        </authorList>
    </citation>
    <scope>NUCLEOTIDE SEQUENCE</scope>
    <source>
        <strain evidence="10">S1109L</strain>
    </source>
</reference>
<name>A0A934HRB5_9RHOB</name>
<keyword evidence="11" id="KW-1185">Reference proteome</keyword>
<organism evidence="10 11">
    <name type="scientific">Pontibaca salina</name>
    <dbReference type="NCBI Taxonomy" id="2795731"/>
    <lineage>
        <taxon>Bacteria</taxon>
        <taxon>Pseudomonadati</taxon>
        <taxon>Pseudomonadota</taxon>
        <taxon>Alphaproteobacteria</taxon>
        <taxon>Rhodobacterales</taxon>
        <taxon>Roseobacteraceae</taxon>
        <taxon>Pontibaca</taxon>
    </lineage>
</organism>
<keyword evidence="5 7" id="KW-1133">Transmembrane helix</keyword>
<dbReference type="SUPFAM" id="SSF50182">
    <property type="entry name" value="Sm-like ribonucleoproteins"/>
    <property type="match status" value="1"/>
</dbReference>
<feature type="domain" description="Mechanosensitive ion channel MscS" evidence="8">
    <location>
        <begin position="181"/>
        <end position="249"/>
    </location>
</feature>
<comment type="subcellular location">
    <subcellularLocation>
        <location evidence="1">Cell membrane</location>
        <topology evidence="1">Multi-pass membrane protein</topology>
    </subcellularLocation>
</comment>
<evidence type="ECO:0000256" key="7">
    <source>
        <dbReference type="SAM" id="Phobius"/>
    </source>
</evidence>
<feature type="transmembrane region" description="Helical" evidence="7">
    <location>
        <begin position="97"/>
        <end position="122"/>
    </location>
</feature>
<comment type="similarity">
    <text evidence="2">Belongs to the MscS (TC 1.A.23) family.</text>
</comment>
<dbReference type="AlphaFoldDB" id="A0A934HRB5"/>
<sequence length="415" mass="45697">MPRSINLSSYLDPSYTEPAIAFCLLIVIAIIANFGVKRLLLKGVERLVQNTSFGQDQELRRHAVIKRAANVIPLIVISAGVKAIPGVPPSVASAINIVTQAAIILSVALVFVAVASIVDVIYHRREDRRQSSLKGYFQLGKIIIYAIAAILIVAVLTGRSPTILLSSLGAMAAVLMLVFQDTILSFVAALQISSNDVVRQGDWISMPSVGADGDVIEIGLHMVKVRNFDKTITSIPTRKLATESFANWRGMQESGGRRIKRSIHIDQHSIRFLDEDDLKNFAQMALLRDYIAKKATEIENWNESLGAEADNPANTRRQTNIGLLRAYLKLYLKSHPGIHQHMTLMVRQMESGPTGVPLEIYCFTNTTAWAAYEGIQSDIFDHILATLPEFDLAVFQQLAGTDIRGARRKALKLAA</sequence>
<keyword evidence="4 7" id="KW-0812">Transmembrane</keyword>
<dbReference type="RefSeq" id="WP_198684773.1">
    <property type="nucleotide sequence ID" value="NZ_JAEIJD010000001.1"/>
</dbReference>
<dbReference type="Gene3D" id="2.30.30.60">
    <property type="match status" value="1"/>
</dbReference>